<reference evidence="13" key="2">
    <citation type="submission" date="2022-06" db="EMBL/GenBank/DDBJ databases">
        <authorList>
            <person name="Park Y.-J."/>
        </authorList>
    </citation>
    <scope>NUCLEOTIDE SEQUENCE</scope>
    <source>
        <strain evidence="13">TY</strain>
    </source>
</reference>
<keyword evidence="3 9" id="KW-0808">Transferase</keyword>
<dbReference type="InterPro" id="IPR018483">
    <property type="entry name" value="Carb_kinase_FGGY_CS"/>
</dbReference>
<feature type="binding site" evidence="9">
    <location>
        <position position="247"/>
    </location>
    <ligand>
        <name>glycerol</name>
        <dbReference type="ChEBI" id="CHEBI:17754"/>
    </ligand>
</feature>
<comment type="pathway">
    <text evidence="1 9">Polyol metabolism; glycerol degradation via glycerol kinase pathway; sn-glycerol 3-phosphate from glycerol: step 1/1.</text>
</comment>
<feature type="domain" description="Carbohydrate kinase FGGY C-terminal" evidence="12">
    <location>
        <begin position="263"/>
        <end position="450"/>
    </location>
</feature>
<feature type="binding site" evidence="9">
    <location>
        <position position="16"/>
    </location>
    <ligand>
        <name>ADP</name>
        <dbReference type="ChEBI" id="CHEBI:456216"/>
    </ligand>
</feature>
<feature type="binding site" evidence="9">
    <location>
        <position position="86"/>
    </location>
    <ligand>
        <name>sn-glycerol 3-phosphate</name>
        <dbReference type="ChEBI" id="CHEBI:57597"/>
    </ligand>
</feature>
<keyword evidence="5 9" id="KW-0418">Kinase</keyword>
<gene>
    <name evidence="9 13" type="primary">glpK</name>
    <name evidence="13" type="ORF">NF865_05130</name>
</gene>
<keyword evidence="6 9" id="KW-0319">Glycerol metabolism</keyword>
<sequence length="507" mass="56553">MSDLEGKYVLALDEGTTSARAIVFDRESNILGVGQYEFPQYYPKPGWVEHNPNEIWDAQVRAFKTALEKASIKPEDIAAIGVTNQRETTIIWDKKTGEPVYNAIVWQCRRTADIVDELRKDYYDVIKEKTGLVPDSYFSGPKIKWLLDNVPGLREKAEKGEVLFGTVDTFLIWRLSGGKVHVVDYSNASRTMIFNIHKLEWDQELLEILGIPEAILPEPKPSSEIYGYTDPKVFGAEVPIAGDAGDQQAALFGQACYKPGMVKNTYGTGNFMLMNTGEKPYPSKDLLTTIAWGLNGKVEYALEGSIFITGAAVQWLRDSLKIIEVSDEVEPLAASLASNEGVYFVPAFVGLGAPYWDQYARGLIIGITRGTRRAHFARAVLESIAYLTKDVLIEMENDSGIKVKELRVDGGATKNNFLMQFQADILGTKVVRPVTQETTALGAAYLAGLAVGYWNSQEEIAKMWKVETEFEPQMDEQTREKLYAGWKEAVKRSLGWAKVLKDLGLSE</sequence>
<feature type="domain" description="Carbohydrate kinase FGGY N-terminal" evidence="11">
    <location>
        <begin position="8"/>
        <end position="253"/>
    </location>
</feature>
<feature type="binding site" evidence="9">
    <location>
        <position position="246"/>
    </location>
    <ligand>
        <name>sn-glycerol 3-phosphate</name>
        <dbReference type="ChEBI" id="CHEBI:57597"/>
    </ligand>
</feature>
<dbReference type="InterPro" id="IPR005999">
    <property type="entry name" value="Glycerol_kin"/>
</dbReference>
<evidence type="ECO:0000259" key="11">
    <source>
        <dbReference type="Pfam" id="PF00370"/>
    </source>
</evidence>
<dbReference type="PANTHER" id="PTHR10196:SF69">
    <property type="entry name" value="GLYCEROL KINASE"/>
    <property type="match status" value="1"/>
</dbReference>
<protein>
    <recommendedName>
        <fullName evidence="9">Glycerol kinase</fullName>
        <ecNumber evidence="9">2.7.1.30</ecNumber>
    </recommendedName>
    <alternativeName>
        <fullName evidence="9">ATP:glycerol 3-phosphotransferase</fullName>
    </alternativeName>
    <alternativeName>
        <fullName evidence="9">Glycerokinase</fullName>
        <shortName evidence="9">GK</shortName>
    </alternativeName>
</protein>
<dbReference type="InterPro" id="IPR043129">
    <property type="entry name" value="ATPase_NBD"/>
</dbReference>
<dbReference type="Proteomes" id="UP001055732">
    <property type="component" value="Chromosome"/>
</dbReference>
<feature type="binding site" evidence="9">
    <location>
        <position position="17"/>
    </location>
    <ligand>
        <name>ATP</name>
        <dbReference type="ChEBI" id="CHEBI:30616"/>
    </ligand>
</feature>
<reference evidence="13" key="1">
    <citation type="journal article" date="1998" name="Int. J. Syst. Bacteriol. 48 Pt">
        <title>Thermococcus guaymasensis sp. nov. and Thermococcus aggregans sp. nov., two novel thermophilic archaea isolated from the Guaymas Basin hydrothermal vent site.</title>
        <authorList>
            <person name="Canganella F."/>
            <person name="Jones W.J."/>
            <person name="Gambacorta A."/>
            <person name="Antranikian G."/>
        </authorList>
    </citation>
    <scope>NUCLEOTIDE SEQUENCE</scope>
    <source>
        <strain evidence="13">TY</strain>
    </source>
</reference>
<dbReference type="AlphaFoldDB" id="A0A9E7SQE5"/>
<feature type="binding site" evidence="9">
    <location>
        <position position="137"/>
    </location>
    <ligand>
        <name>glycerol</name>
        <dbReference type="ChEBI" id="CHEBI:17754"/>
    </ligand>
</feature>
<feature type="binding site" evidence="9">
    <location>
        <position position="268"/>
    </location>
    <ligand>
        <name>ATP</name>
        <dbReference type="ChEBI" id="CHEBI:30616"/>
    </ligand>
</feature>
<dbReference type="InterPro" id="IPR000577">
    <property type="entry name" value="Carb_kinase_FGGY"/>
</dbReference>
<feature type="binding site" evidence="9">
    <location>
        <position position="415"/>
    </location>
    <ligand>
        <name>ADP</name>
        <dbReference type="ChEBI" id="CHEBI:456216"/>
    </ligand>
</feature>
<organism evidence="13 14">
    <name type="scientific">Thermococcus aggregans</name>
    <dbReference type="NCBI Taxonomy" id="110163"/>
    <lineage>
        <taxon>Archaea</taxon>
        <taxon>Methanobacteriati</taxon>
        <taxon>Methanobacteriota</taxon>
        <taxon>Thermococci</taxon>
        <taxon>Thermococcales</taxon>
        <taxon>Thermococcaceae</taxon>
        <taxon>Thermococcus</taxon>
    </lineage>
</organism>
<evidence type="ECO:0000256" key="2">
    <source>
        <dbReference type="ARBA" id="ARBA00009156"/>
    </source>
</evidence>
<dbReference type="NCBIfam" id="TIGR01311">
    <property type="entry name" value="glycerol_kin"/>
    <property type="match status" value="1"/>
</dbReference>
<dbReference type="Pfam" id="PF00370">
    <property type="entry name" value="FGGY_N"/>
    <property type="match status" value="1"/>
</dbReference>
<dbReference type="FunFam" id="3.30.420.40:FF:000007">
    <property type="entry name" value="Glycerol kinase"/>
    <property type="match status" value="1"/>
</dbReference>
<feature type="binding site" evidence="9">
    <location>
        <position position="87"/>
    </location>
    <ligand>
        <name>sn-glycerol 3-phosphate</name>
        <dbReference type="ChEBI" id="CHEBI:57597"/>
    </ligand>
</feature>
<evidence type="ECO:0000256" key="7">
    <source>
        <dbReference type="ARBA" id="ARBA00022840"/>
    </source>
</evidence>
<accession>A0A9E7SQE5</accession>
<feature type="binding site" evidence="9">
    <location>
        <position position="310"/>
    </location>
    <ligand>
        <name>ADP</name>
        <dbReference type="ChEBI" id="CHEBI:456216"/>
    </ligand>
</feature>
<comment type="similarity">
    <text evidence="2 9 10">Belongs to the FGGY kinase family.</text>
</comment>
<dbReference type="GO" id="GO:0005524">
    <property type="term" value="F:ATP binding"/>
    <property type="evidence" value="ECO:0007669"/>
    <property type="project" value="UniProtKB-UniRule"/>
</dbReference>
<dbReference type="SUPFAM" id="SSF53067">
    <property type="entry name" value="Actin-like ATPase domain"/>
    <property type="match status" value="2"/>
</dbReference>
<keyword evidence="7 9" id="KW-0067">ATP-binding</keyword>
<feature type="binding site" evidence="9">
    <location>
        <position position="20"/>
    </location>
    <ligand>
        <name>ADP</name>
        <dbReference type="ChEBI" id="CHEBI:456216"/>
    </ligand>
</feature>
<keyword evidence="14" id="KW-1185">Reference proteome</keyword>
<dbReference type="Gene3D" id="3.30.420.40">
    <property type="match status" value="2"/>
</dbReference>
<dbReference type="NCBIfam" id="NF000756">
    <property type="entry name" value="PRK00047.1"/>
    <property type="match status" value="1"/>
</dbReference>
<dbReference type="EMBL" id="CP099582">
    <property type="protein sequence ID" value="USS41545.1"/>
    <property type="molecule type" value="Genomic_DNA"/>
</dbReference>
<feature type="binding site" evidence="9">
    <location>
        <position position="314"/>
    </location>
    <ligand>
        <name>ATP</name>
        <dbReference type="ChEBI" id="CHEBI:30616"/>
    </ligand>
</feature>
<evidence type="ECO:0000256" key="8">
    <source>
        <dbReference type="ARBA" id="ARBA00052101"/>
    </source>
</evidence>
<feature type="binding site" evidence="9">
    <location>
        <position position="18"/>
    </location>
    <ligand>
        <name>ATP</name>
        <dbReference type="ChEBI" id="CHEBI:30616"/>
    </ligand>
</feature>
<dbReference type="InterPro" id="IPR018485">
    <property type="entry name" value="FGGY_C"/>
</dbReference>
<dbReference type="PROSITE" id="PS00933">
    <property type="entry name" value="FGGY_KINASES_1"/>
    <property type="match status" value="1"/>
</dbReference>
<dbReference type="Pfam" id="PF02782">
    <property type="entry name" value="FGGY_C"/>
    <property type="match status" value="1"/>
</dbReference>
<dbReference type="FunFam" id="3.30.420.40:FF:000008">
    <property type="entry name" value="Glycerol kinase"/>
    <property type="match status" value="1"/>
</dbReference>
<evidence type="ECO:0000256" key="5">
    <source>
        <dbReference type="ARBA" id="ARBA00022777"/>
    </source>
</evidence>
<feature type="binding site" evidence="9">
    <location>
        <position position="411"/>
    </location>
    <ligand>
        <name>ATP</name>
        <dbReference type="ChEBI" id="CHEBI:30616"/>
    </ligand>
</feature>
<evidence type="ECO:0000256" key="4">
    <source>
        <dbReference type="ARBA" id="ARBA00022741"/>
    </source>
</evidence>
<feature type="binding site" evidence="9">
    <location>
        <position position="16"/>
    </location>
    <ligand>
        <name>sn-glycerol 3-phosphate</name>
        <dbReference type="ChEBI" id="CHEBI:57597"/>
    </ligand>
</feature>
<feature type="binding site" evidence="9">
    <location>
        <position position="87"/>
    </location>
    <ligand>
        <name>glycerol</name>
        <dbReference type="ChEBI" id="CHEBI:17754"/>
    </ligand>
</feature>
<feature type="binding site" evidence="9">
    <location>
        <position position="310"/>
    </location>
    <ligand>
        <name>ATP</name>
        <dbReference type="ChEBI" id="CHEBI:30616"/>
    </ligand>
</feature>
<dbReference type="GO" id="GO:0005829">
    <property type="term" value="C:cytosol"/>
    <property type="evidence" value="ECO:0007669"/>
    <property type="project" value="TreeGrafter"/>
</dbReference>
<proteinExistence type="inferred from homology"/>
<evidence type="ECO:0000313" key="13">
    <source>
        <dbReference type="EMBL" id="USS41545.1"/>
    </source>
</evidence>
<evidence type="ECO:0000313" key="14">
    <source>
        <dbReference type="Proteomes" id="UP001055732"/>
    </source>
</evidence>
<dbReference type="GO" id="GO:0006072">
    <property type="term" value="P:glycerol-3-phosphate metabolic process"/>
    <property type="evidence" value="ECO:0007669"/>
    <property type="project" value="InterPro"/>
</dbReference>
<feature type="binding site" evidence="9">
    <location>
        <position position="268"/>
    </location>
    <ligand>
        <name>ADP</name>
        <dbReference type="ChEBI" id="CHEBI:456216"/>
    </ligand>
</feature>
<dbReference type="PANTHER" id="PTHR10196">
    <property type="entry name" value="SUGAR KINASE"/>
    <property type="match status" value="1"/>
</dbReference>
<dbReference type="RefSeq" id="WP_253305485.1">
    <property type="nucleotide sequence ID" value="NZ_CP099582.1"/>
</dbReference>
<name>A0A9E7SQE5_THEAG</name>
<dbReference type="HAMAP" id="MF_00186">
    <property type="entry name" value="Glycerol_kin"/>
    <property type="match status" value="1"/>
</dbReference>
<dbReference type="GO" id="GO:0004370">
    <property type="term" value="F:glycerol kinase activity"/>
    <property type="evidence" value="ECO:0007669"/>
    <property type="project" value="UniProtKB-UniRule"/>
</dbReference>
<comment type="function">
    <text evidence="9">Key enzyme in the regulation of glycerol uptake and metabolism. Catalyzes the phosphorylation of glycerol to yield sn-glycerol 3-phosphate.</text>
</comment>
<dbReference type="InterPro" id="IPR018484">
    <property type="entry name" value="FGGY_N"/>
</dbReference>
<evidence type="ECO:0000256" key="3">
    <source>
        <dbReference type="ARBA" id="ARBA00022679"/>
    </source>
</evidence>
<evidence type="ECO:0000256" key="10">
    <source>
        <dbReference type="RuleBase" id="RU003733"/>
    </source>
</evidence>
<evidence type="ECO:0000256" key="1">
    <source>
        <dbReference type="ARBA" id="ARBA00005190"/>
    </source>
</evidence>
<feature type="binding site" evidence="9">
    <location>
        <position position="16"/>
    </location>
    <ligand>
        <name>ATP</name>
        <dbReference type="ChEBI" id="CHEBI:30616"/>
    </ligand>
</feature>
<dbReference type="GO" id="GO:0019563">
    <property type="term" value="P:glycerol catabolic process"/>
    <property type="evidence" value="ECO:0007669"/>
    <property type="project" value="UniProtKB-UniRule"/>
</dbReference>
<dbReference type="CDD" id="cd07786">
    <property type="entry name" value="FGGY_EcGK_like"/>
    <property type="match status" value="1"/>
</dbReference>
<feature type="binding site" evidence="9">
    <location>
        <position position="137"/>
    </location>
    <ligand>
        <name>sn-glycerol 3-phosphate</name>
        <dbReference type="ChEBI" id="CHEBI:57597"/>
    </ligand>
</feature>
<evidence type="ECO:0000259" key="12">
    <source>
        <dbReference type="Pfam" id="PF02782"/>
    </source>
</evidence>
<dbReference type="PIRSF" id="PIRSF000538">
    <property type="entry name" value="GlpK"/>
    <property type="match status" value="1"/>
</dbReference>
<feature type="binding site" evidence="9">
    <location>
        <position position="86"/>
    </location>
    <ligand>
        <name>glycerol</name>
        <dbReference type="ChEBI" id="CHEBI:17754"/>
    </ligand>
</feature>
<dbReference type="EC" id="2.7.1.30" evidence="9"/>
<feature type="binding site" evidence="9">
    <location>
        <position position="246"/>
    </location>
    <ligand>
        <name>glycerol</name>
        <dbReference type="ChEBI" id="CHEBI:17754"/>
    </ligand>
</feature>
<feature type="binding site" evidence="9">
    <location>
        <position position="411"/>
    </location>
    <ligand>
        <name>ADP</name>
        <dbReference type="ChEBI" id="CHEBI:456216"/>
    </ligand>
</feature>
<evidence type="ECO:0000256" key="6">
    <source>
        <dbReference type="ARBA" id="ARBA00022798"/>
    </source>
</evidence>
<evidence type="ECO:0000256" key="9">
    <source>
        <dbReference type="HAMAP-Rule" id="MF_00186"/>
    </source>
</evidence>
<keyword evidence="4 9" id="KW-0547">Nucleotide-binding</keyword>
<comment type="catalytic activity">
    <reaction evidence="8 9">
        <text>glycerol + ATP = sn-glycerol 3-phosphate + ADP + H(+)</text>
        <dbReference type="Rhea" id="RHEA:21644"/>
        <dbReference type="ChEBI" id="CHEBI:15378"/>
        <dbReference type="ChEBI" id="CHEBI:17754"/>
        <dbReference type="ChEBI" id="CHEBI:30616"/>
        <dbReference type="ChEBI" id="CHEBI:57597"/>
        <dbReference type="ChEBI" id="CHEBI:456216"/>
        <dbReference type="EC" id="2.7.1.30"/>
    </reaction>
</comment>
<dbReference type="PROSITE" id="PS00445">
    <property type="entry name" value="FGGY_KINASES_2"/>
    <property type="match status" value="1"/>
</dbReference>
<dbReference type="KEGG" id="tagg:NF865_05130"/>